<keyword evidence="1" id="KW-1133">Transmembrane helix</keyword>
<evidence type="ECO:0000313" key="3">
    <source>
        <dbReference type="Proteomes" id="UP000815677"/>
    </source>
</evidence>
<keyword evidence="1" id="KW-0812">Transmembrane</keyword>
<proteinExistence type="predicted"/>
<keyword evidence="3" id="KW-1185">Reference proteome</keyword>
<feature type="transmembrane region" description="Helical" evidence="1">
    <location>
        <begin position="70"/>
        <end position="89"/>
    </location>
</feature>
<keyword evidence="1" id="KW-0472">Membrane</keyword>
<name>A0ABQ0LXQ7_MYCCL</name>
<dbReference type="EMBL" id="DF849148">
    <property type="protein sequence ID" value="GAT55873.1"/>
    <property type="molecule type" value="Genomic_DNA"/>
</dbReference>
<dbReference type="Proteomes" id="UP000815677">
    <property type="component" value="Unassembled WGS sequence"/>
</dbReference>
<accession>A0ABQ0LXQ7</accession>
<evidence type="ECO:0000256" key="1">
    <source>
        <dbReference type="SAM" id="Phobius"/>
    </source>
</evidence>
<protein>
    <submittedName>
        <fullName evidence="2">Uncharacterized protein</fullName>
    </submittedName>
</protein>
<reference evidence="2" key="1">
    <citation type="submission" date="2014-09" db="EMBL/GenBank/DDBJ databases">
        <title>Genome sequence of the luminous mushroom Mycena chlorophos for searching fungal bioluminescence genes.</title>
        <authorList>
            <person name="Tanaka Y."/>
            <person name="Kasuga D."/>
            <person name="Oba Y."/>
            <person name="Hase S."/>
            <person name="Sato K."/>
            <person name="Oba Y."/>
            <person name="Sakakibara Y."/>
        </authorList>
    </citation>
    <scope>NUCLEOTIDE SEQUENCE</scope>
</reference>
<sequence>MPRVFNGPACRSQARTRVCPEARNAVYNTSRHHLTRPRLGPTSTLMPVTVDPQVSYAIVVSALSLIPHDVVRIASVVLSLALGMVYYYLLVTKGPAMLLAELDALVDETEETVRGAAASRDFRDVSIVEETENLLRVKQSASICRCLLLESSNKPGPTWANSFKLRRYLSELIADVRKIKGRVQLIVEHDLQRLYAQERLVTILVGGYRRRA</sequence>
<evidence type="ECO:0000313" key="2">
    <source>
        <dbReference type="EMBL" id="GAT55873.1"/>
    </source>
</evidence>
<gene>
    <name evidence="2" type="ORF">MCHLO_12596</name>
</gene>
<organism evidence="2 3">
    <name type="scientific">Mycena chlorophos</name>
    <name type="common">Agaric fungus</name>
    <name type="synonym">Agaricus chlorophos</name>
    <dbReference type="NCBI Taxonomy" id="658473"/>
    <lineage>
        <taxon>Eukaryota</taxon>
        <taxon>Fungi</taxon>
        <taxon>Dikarya</taxon>
        <taxon>Basidiomycota</taxon>
        <taxon>Agaricomycotina</taxon>
        <taxon>Agaricomycetes</taxon>
        <taxon>Agaricomycetidae</taxon>
        <taxon>Agaricales</taxon>
        <taxon>Marasmiineae</taxon>
        <taxon>Mycenaceae</taxon>
        <taxon>Mycena</taxon>
    </lineage>
</organism>